<keyword evidence="13 15" id="KW-0472">Membrane</keyword>
<keyword evidence="6" id="KW-0808">Transferase</keyword>
<evidence type="ECO:0000256" key="3">
    <source>
        <dbReference type="ARBA" id="ARBA00012438"/>
    </source>
</evidence>
<dbReference type="EMBL" id="FLYE01000002">
    <property type="protein sequence ID" value="SCA55360.1"/>
    <property type="molecule type" value="Genomic_DNA"/>
</dbReference>
<keyword evidence="11 15" id="KW-1133">Transmembrane helix</keyword>
<evidence type="ECO:0000256" key="7">
    <source>
        <dbReference type="ARBA" id="ARBA00022692"/>
    </source>
</evidence>
<evidence type="ECO:0000313" key="18">
    <source>
        <dbReference type="Proteomes" id="UP000231658"/>
    </source>
</evidence>
<dbReference type="PANTHER" id="PTHR43065:SF46">
    <property type="entry name" value="C4-DICARBOXYLATE TRANSPORT SENSOR PROTEIN DCTB"/>
    <property type="match status" value="1"/>
</dbReference>
<evidence type="ECO:0000313" key="17">
    <source>
        <dbReference type="EMBL" id="SCA55360.1"/>
    </source>
</evidence>
<dbReference type="PANTHER" id="PTHR43065">
    <property type="entry name" value="SENSOR HISTIDINE KINASE"/>
    <property type="match status" value="1"/>
</dbReference>
<dbReference type="InterPro" id="IPR004358">
    <property type="entry name" value="Sig_transdc_His_kin-like_C"/>
</dbReference>
<keyword evidence="9" id="KW-0418">Kinase</keyword>
<evidence type="ECO:0000259" key="16">
    <source>
        <dbReference type="PROSITE" id="PS50109"/>
    </source>
</evidence>
<dbReference type="SUPFAM" id="SSF47384">
    <property type="entry name" value="Homodimeric domain of signal transducing histidine kinase"/>
    <property type="match status" value="1"/>
</dbReference>
<organism evidence="17 18">
    <name type="scientific">Candidatus Terasakiella magnetica</name>
    <dbReference type="NCBI Taxonomy" id="1867952"/>
    <lineage>
        <taxon>Bacteria</taxon>
        <taxon>Pseudomonadati</taxon>
        <taxon>Pseudomonadota</taxon>
        <taxon>Alphaproteobacteria</taxon>
        <taxon>Rhodospirillales</taxon>
        <taxon>Terasakiellaceae</taxon>
        <taxon>Terasakiella</taxon>
    </lineage>
</organism>
<evidence type="ECO:0000256" key="6">
    <source>
        <dbReference type="ARBA" id="ARBA00022679"/>
    </source>
</evidence>
<dbReference type="InterPro" id="IPR036097">
    <property type="entry name" value="HisK_dim/P_sf"/>
</dbReference>
<dbReference type="InterPro" id="IPR036890">
    <property type="entry name" value="HATPase_C_sf"/>
</dbReference>
<feature type="transmembrane region" description="Helical" evidence="15">
    <location>
        <begin position="6"/>
        <end position="28"/>
    </location>
</feature>
<keyword evidence="8" id="KW-0547">Nucleotide-binding</keyword>
<dbReference type="Pfam" id="PF02518">
    <property type="entry name" value="HATPase_c"/>
    <property type="match status" value="1"/>
</dbReference>
<dbReference type="SMART" id="SM00388">
    <property type="entry name" value="HisKA"/>
    <property type="match status" value="1"/>
</dbReference>
<dbReference type="InterPro" id="IPR005467">
    <property type="entry name" value="His_kinase_dom"/>
</dbReference>
<dbReference type="InterPro" id="IPR017055">
    <property type="entry name" value="Sig_transdc_His_kinase_DctB"/>
</dbReference>
<feature type="transmembrane region" description="Helical" evidence="15">
    <location>
        <begin position="279"/>
        <end position="298"/>
    </location>
</feature>
<dbReference type="SUPFAM" id="SSF103190">
    <property type="entry name" value="Sensory domain-like"/>
    <property type="match status" value="1"/>
</dbReference>
<keyword evidence="5" id="KW-0597">Phosphoprotein</keyword>
<dbReference type="Gene3D" id="1.10.287.130">
    <property type="match status" value="1"/>
</dbReference>
<dbReference type="SUPFAM" id="SSF55874">
    <property type="entry name" value="ATPase domain of HSP90 chaperone/DNA topoisomerase II/histidine kinase"/>
    <property type="match status" value="1"/>
</dbReference>
<dbReference type="PIRSF" id="PIRSF036431">
    <property type="entry name" value="STHK_DctB"/>
    <property type="match status" value="1"/>
</dbReference>
<accession>A0A1C3RDJ3</accession>
<dbReference type="Gene3D" id="3.30.565.10">
    <property type="entry name" value="Histidine kinase-like ATPase, C-terminal domain"/>
    <property type="match status" value="1"/>
</dbReference>
<keyword evidence="18" id="KW-1185">Reference proteome</keyword>
<dbReference type="InterPro" id="IPR003661">
    <property type="entry name" value="HisK_dim/P_dom"/>
</dbReference>
<evidence type="ECO:0000256" key="9">
    <source>
        <dbReference type="ARBA" id="ARBA00022777"/>
    </source>
</evidence>
<feature type="coiled-coil region" evidence="14">
    <location>
        <begin position="318"/>
        <end position="352"/>
    </location>
</feature>
<evidence type="ECO:0000256" key="4">
    <source>
        <dbReference type="ARBA" id="ARBA00022475"/>
    </source>
</evidence>
<dbReference type="InterPro" id="IPR033479">
    <property type="entry name" value="dCache_1"/>
</dbReference>
<dbReference type="PROSITE" id="PS50109">
    <property type="entry name" value="HIS_KIN"/>
    <property type="match status" value="1"/>
</dbReference>
<dbReference type="Gene3D" id="3.30.450.20">
    <property type="entry name" value="PAS domain"/>
    <property type="match status" value="2"/>
</dbReference>
<dbReference type="GO" id="GO:0000155">
    <property type="term" value="F:phosphorelay sensor kinase activity"/>
    <property type="evidence" value="ECO:0007669"/>
    <property type="project" value="InterPro"/>
</dbReference>
<dbReference type="CDD" id="cd12914">
    <property type="entry name" value="PDC1_DGC_like"/>
    <property type="match status" value="1"/>
</dbReference>
<keyword evidence="7 15" id="KW-0812">Transmembrane</keyword>
<evidence type="ECO:0000256" key="5">
    <source>
        <dbReference type="ARBA" id="ARBA00022553"/>
    </source>
</evidence>
<name>A0A1C3RDJ3_9PROT</name>
<comment type="subcellular location">
    <subcellularLocation>
        <location evidence="2">Cell membrane</location>
        <topology evidence="2">Multi-pass membrane protein</topology>
    </subcellularLocation>
</comment>
<gene>
    <name evidence="17" type="ORF">MTBPR1_100001</name>
</gene>
<comment type="catalytic activity">
    <reaction evidence="1">
        <text>ATP + protein L-histidine = ADP + protein N-phospho-L-histidine.</text>
        <dbReference type="EC" id="2.7.13.3"/>
    </reaction>
</comment>
<proteinExistence type="predicted"/>
<dbReference type="Pfam" id="PF02743">
    <property type="entry name" value="dCache_1"/>
    <property type="match status" value="1"/>
</dbReference>
<dbReference type="AlphaFoldDB" id="A0A1C3RDJ3"/>
<dbReference type="Gene3D" id="6.10.250.3020">
    <property type="match status" value="1"/>
</dbReference>
<evidence type="ECO:0000256" key="12">
    <source>
        <dbReference type="ARBA" id="ARBA00023012"/>
    </source>
</evidence>
<dbReference type="SMART" id="SM00387">
    <property type="entry name" value="HATPase_c"/>
    <property type="match status" value="1"/>
</dbReference>
<dbReference type="InterPro" id="IPR003594">
    <property type="entry name" value="HATPase_dom"/>
</dbReference>
<keyword evidence="4" id="KW-1003">Cell membrane</keyword>
<keyword evidence="14" id="KW-0175">Coiled coil</keyword>
<dbReference type="EC" id="2.7.13.3" evidence="3"/>
<evidence type="ECO:0000256" key="1">
    <source>
        <dbReference type="ARBA" id="ARBA00000085"/>
    </source>
</evidence>
<protein>
    <recommendedName>
        <fullName evidence="3">histidine kinase</fullName>
        <ecNumber evidence="3">2.7.13.3</ecNumber>
    </recommendedName>
</protein>
<keyword evidence="10" id="KW-0067">ATP-binding</keyword>
<dbReference type="STRING" id="1867952.MTBPR1_100001"/>
<dbReference type="GO" id="GO:0005524">
    <property type="term" value="F:ATP binding"/>
    <property type="evidence" value="ECO:0007669"/>
    <property type="project" value="UniProtKB-KW"/>
</dbReference>
<evidence type="ECO:0000256" key="11">
    <source>
        <dbReference type="ARBA" id="ARBA00022989"/>
    </source>
</evidence>
<dbReference type="PRINTS" id="PR00344">
    <property type="entry name" value="BCTRLSENSOR"/>
</dbReference>
<sequence>MRARTLPFLIISAIAAAVSLYFITYSYFKDEEFSKIMGRLSLYENTLVSEIERFSYFPYVLSQDSFVINSLENGNLNGLNERLAAFVDKSGLAYIYLMDKNGVTVSASNYKSKNSFIGRSYKFRPYFKQAIQGSRGEFYGIGVTTFLPGYFISAPVRKVNGEIIGVVAIKIDLRKLEEIWASAGENVLLTNRDGIVLLSSNKAWRYRSLFPISDKRRIEIREERQFANQPLKSLNWRVWNETEAVVEGQHFLIEQKELQQREWTLHYFASDRPVQEKTWLALISIIVVLVIIFSYLQLRRSLKIGQALRDSQADSAELREANLRLAHEVEERKATEERLKKTRSELSRASRLAALGQLSVSVTHELGQPIAAMRNYLTAAEFAPVPPEASFLEKMTNLALRMENITKQLKFFAQPGELRFEQVNMHDVIAGAQELVMPNLGASCAQLKKELVERAVYVRGNQLRLEQVLTNLMRNALDAMEGTDQSFLIIRMTCTTDKAIIEVLDTGSGLEGATLEKLQEPFVTSKASGKGMGLGLSISTEIVKEHNGALKARNRDKGGAAFSIELPLSDEE</sequence>
<keyword evidence="12" id="KW-0902">Two-component regulatory system</keyword>
<evidence type="ECO:0000256" key="15">
    <source>
        <dbReference type="SAM" id="Phobius"/>
    </source>
</evidence>
<evidence type="ECO:0000256" key="13">
    <source>
        <dbReference type="ARBA" id="ARBA00023136"/>
    </source>
</evidence>
<evidence type="ECO:0000256" key="2">
    <source>
        <dbReference type="ARBA" id="ARBA00004651"/>
    </source>
</evidence>
<dbReference type="Proteomes" id="UP000231658">
    <property type="component" value="Unassembled WGS sequence"/>
</dbReference>
<evidence type="ECO:0000256" key="14">
    <source>
        <dbReference type="SAM" id="Coils"/>
    </source>
</evidence>
<feature type="domain" description="Histidine kinase" evidence="16">
    <location>
        <begin position="361"/>
        <end position="570"/>
    </location>
</feature>
<evidence type="ECO:0000256" key="10">
    <source>
        <dbReference type="ARBA" id="ARBA00022840"/>
    </source>
</evidence>
<dbReference type="InterPro" id="IPR029151">
    <property type="entry name" value="Sensor-like_sf"/>
</dbReference>
<dbReference type="CDD" id="cd00082">
    <property type="entry name" value="HisKA"/>
    <property type="match status" value="1"/>
</dbReference>
<evidence type="ECO:0000256" key="8">
    <source>
        <dbReference type="ARBA" id="ARBA00022741"/>
    </source>
</evidence>
<reference evidence="17 18" key="1">
    <citation type="submission" date="2016-07" db="EMBL/GenBank/DDBJ databases">
        <authorList>
            <person name="Lefevre C.T."/>
        </authorList>
    </citation>
    <scope>NUCLEOTIDE SEQUENCE [LARGE SCALE GENOMIC DNA]</scope>
    <source>
        <strain evidence="17">PR1</strain>
    </source>
</reference>
<dbReference type="GO" id="GO:0005886">
    <property type="term" value="C:plasma membrane"/>
    <property type="evidence" value="ECO:0007669"/>
    <property type="project" value="UniProtKB-SubCell"/>
</dbReference>